<gene>
    <name evidence="1" type="ORF">OH76DRAFT_1322818</name>
</gene>
<evidence type="ECO:0000313" key="2">
    <source>
        <dbReference type="Proteomes" id="UP000256964"/>
    </source>
</evidence>
<feature type="non-terminal residue" evidence="1">
    <location>
        <position position="109"/>
    </location>
</feature>
<reference evidence="1 2" key="1">
    <citation type="journal article" date="2018" name="Biotechnol. Biofuels">
        <title>Integrative visual omics of the white-rot fungus Polyporus brumalis exposes the biotechnological potential of its oxidative enzymes for delignifying raw plant biomass.</title>
        <authorList>
            <person name="Miyauchi S."/>
            <person name="Rancon A."/>
            <person name="Drula E."/>
            <person name="Hage H."/>
            <person name="Chaduli D."/>
            <person name="Favel A."/>
            <person name="Grisel S."/>
            <person name="Henrissat B."/>
            <person name="Herpoel-Gimbert I."/>
            <person name="Ruiz-Duenas F.J."/>
            <person name="Chevret D."/>
            <person name="Hainaut M."/>
            <person name="Lin J."/>
            <person name="Wang M."/>
            <person name="Pangilinan J."/>
            <person name="Lipzen A."/>
            <person name="Lesage-Meessen L."/>
            <person name="Navarro D."/>
            <person name="Riley R."/>
            <person name="Grigoriev I.V."/>
            <person name="Zhou S."/>
            <person name="Raouche S."/>
            <person name="Rosso M.N."/>
        </authorList>
    </citation>
    <scope>NUCLEOTIDE SEQUENCE [LARGE SCALE GENOMIC DNA]</scope>
    <source>
        <strain evidence="1 2">BRFM 1820</strain>
    </source>
</reference>
<dbReference type="AlphaFoldDB" id="A0A371CSL3"/>
<protein>
    <submittedName>
        <fullName evidence="1">Uncharacterized protein</fullName>
    </submittedName>
</protein>
<name>A0A371CSL3_9APHY</name>
<dbReference type="Proteomes" id="UP000256964">
    <property type="component" value="Unassembled WGS sequence"/>
</dbReference>
<keyword evidence="2" id="KW-1185">Reference proteome</keyword>
<proteinExistence type="predicted"/>
<sequence length="109" mass="12981">DHSDQERQTHPKTFFIVEAFWQSDELKVFLRLLDTWHLWDWRQSIGDRLPGGNPPRKRVELAEPRVANSAAPKGLWKNCYNDAWLDTLKPHVRRQLGIIDEDYDFRLPD</sequence>
<accession>A0A371CSL3</accession>
<feature type="non-terminal residue" evidence="1">
    <location>
        <position position="1"/>
    </location>
</feature>
<organism evidence="1 2">
    <name type="scientific">Lentinus brumalis</name>
    <dbReference type="NCBI Taxonomy" id="2498619"/>
    <lineage>
        <taxon>Eukaryota</taxon>
        <taxon>Fungi</taxon>
        <taxon>Dikarya</taxon>
        <taxon>Basidiomycota</taxon>
        <taxon>Agaricomycotina</taxon>
        <taxon>Agaricomycetes</taxon>
        <taxon>Polyporales</taxon>
        <taxon>Polyporaceae</taxon>
        <taxon>Lentinus</taxon>
    </lineage>
</organism>
<evidence type="ECO:0000313" key="1">
    <source>
        <dbReference type="EMBL" id="RDX43278.1"/>
    </source>
</evidence>
<dbReference type="EMBL" id="KZ857467">
    <property type="protein sequence ID" value="RDX43278.1"/>
    <property type="molecule type" value="Genomic_DNA"/>
</dbReference>
<dbReference type="OrthoDB" id="2723743at2759"/>